<dbReference type="InterPro" id="IPR035937">
    <property type="entry name" value="FPG_N"/>
</dbReference>
<dbReference type="Gene3D" id="3.20.190.10">
    <property type="entry name" value="MutM-like, N-terminal"/>
    <property type="match status" value="1"/>
</dbReference>
<evidence type="ECO:0000313" key="2">
    <source>
        <dbReference type="EMBL" id="MDA3731093.1"/>
    </source>
</evidence>
<organism evidence="2 3">
    <name type="scientific">Holtiella tumoricola</name>
    <dbReference type="NCBI Taxonomy" id="3018743"/>
    <lineage>
        <taxon>Bacteria</taxon>
        <taxon>Bacillati</taxon>
        <taxon>Bacillota</taxon>
        <taxon>Clostridia</taxon>
        <taxon>Lachnospirales</taxon>
        <taxon>Cellulosilyticaceae</taxon>
        <taxon>Holtiella</taxon>
    </lineage>
</organism>
<dbReference type="Pfam" id="PF01149">
    <property type="entry name" value="Fapy_DNA_glyco"/>
    <property type="match status" value="1"/>
</dbReference>
<dbReference type="GO" id="GO:0006284">
    <property type="term" value="P:base-excision repair"/>
    <property type="evidence" value="ECO:0007669"/>
    <property type="project" value="InterPro"/>
</dbReference>
<sequence>MVELLEIYQLAQKMNNLLKDKRISDIDILQPRCTNLSVREWNRKTRGVLVKEVYHKGIWICIALSNDKTILISLGLGGDLSYFTSLDQIKKKHHVCLVVDDEEGFTIKFWCFGKFLLSSNADLEKEISLKDIGEHLWNRRVGLGYIEIPKDKCKVKKDEL</sequence>
<proteinExistence type="predicted"/>
<dbReference type="GO" id="GO:0008270">
    <property type="term" value="F:zinc ion binding"/>
    <property type="evidence" value="ECO:0007669"/>
    <property type="project" value="InterPro"/>
</dbReference>
<dbReference type="Proteomes" id="UP001169242">
    <property type="component" value="Unassembled WGS sequence"/>
</dbReference>
<dbReference type="GO" id="GO:0019104">
    <property type="term" value="F:DNA N-glycosylase activity"/>
    <property type="evidence" value="ECO:0007669"/>
    <property type="project" value="InterPro"/>
</dbReference>
<evidence type="ECO:0000313" key="3">
    <source>
        <dbReference type="Proteomes" id="UP001169242"/>
    </source>
</evidence>
<dbReference type="GO" id="GO:0003906">
    <property type="term" value="F:DNA-(apurinic or apyrimidinic site) endonuclease activity"/>
    <property type="evidence" value="ECO:0007669"/>
    <property type="project" value="InterPro"/>
</dbReference>
<dbReference type="SUPFAM" id="SSF81624">
    <property type="entry name" value="N-terminal domain of MutM-like DNA repair proteins"/>
    <property type="match status" value="1"/>
</dbReference>
<dbReference type="AlphaFoldDB" id="A0AA42DLJ3"/>
<feature type="domain" description="Formamidopyrimidine-DNA glycosylase catalytic" evidence="1">
    <location>
        <begin position="1"/>
        <end position="103"/>
    </location>
</feature>
<protein>
    <recommendedName>
        <fullName evidence="1">Formamidopyrimidine-DNA glycosylase catalytic domain-containing protein</fullName>
    </recommendedName>
</protein>
<name>A0AA42DLJ3_9FIRM</name>
<dbReference type="InterPro" id="IPR012319">
    <property type="entry name" value="FPG_cat"/>
</dbReference>
<dbReference type="EMBL" id="JAQIFT010000025">
    <property type="protein sequence ID" value="MDA3731093.1"/>
    <property type="molecule type" value="Genomic_DNA"/>
</dbReference>
<keyword evidence="3" id="KW-1185">Reference proteome</keyword>
<dbReference type="RefSeq" id="WP_271011542.1">
    <property type="nucleotide sequence ID" value="NZ_JAQIFT010000025.1"/>
</dbReference>
<evidence type="ECO:0000259" key="1">
    <source>
        <dbReference type="Pfam" id="PF01149"/>
    </source>
</evidence>
<comment type="caution">
    <text evidence="2">The sequence shown here is derived from an EMBL/GenBank/DDBJ whole genome shotgun (WGS) entry which is preliminary data.</text>
</comment>
<reference evidence="2" key="1">
    <citation type="journal article" date="2023" name="Int. J. Syst. Evol. Microbiol.">
        <title>&lt;i&gt;Holtiella tumoricola&lt;/i&gt; gen. nov. sp. nov., isolated from a human clinical sample.</title>
        <authorList>
            <person name="Allen-Vercoe E."/>
            <person name="Daigneault M.C."/>
            <person name="Vancuren S.J."/>
            <person name="Cochrane K."/>
            <person name="O'Neal L.L."/>
            <person name="Sankaranarayanan K."/>
            <person name="Lawson P.A."/>
        </authorList>
    </citation>
    <scope>NUCLEOTIDE SEQUENCE</scope>
    <source>
        <strain evidence="2">CC70A</strain>
    </source>
</reference>
<gene>
    <name evidence="2" type="ORF">PBV87_06265</name>
</gene>
<accession>A0AA42DLJ3</accession>